<evidence type="ECO:0000313" key="2">
    <source>
        <dbReference type="Proteomes" id="UP000289166"/>
    </source>
</evidence>
<dbReference type="RefSeq" id="WP_128705627.1">
    <property type="nucleotide sequence ID" value="NZ_RLII01000001.1"/>
</dbReference>
<accession>A0A4Q0I896</accession>
<name>A0A4Q0I896_9FIRM</name>
<organism evidence="1 2">
    <name type="scientific">Acetivibrio mesophilus</name>
    <dbReference type="NCBI Taxonomy" id="2487273"/>
    <lineage>
        <taxon>Bacteria</taxon>
        <taxon>Bacillati</taxon>
        <taxon>Bacillota</taxon>
        <taxon>Clostridia</taxon>
        <taxon>Eubacteriales</taxon>
        <taxon>Oscillospiraceae</taxon>
        <taxon>Acetivibrio</taxon>
    </lineage>
</organism>
<dbReference type="EMBL" id="RLII01000001">
    <property type="protein sequence ID" value="RXE60600.1"/>
    <property type="molecule type" value="Genomic_DNA"/>
</dbReference>
<evidence type="ECO:0000313" key="1">
    <source>
        <dbReference type="EMBL" id="RXE60600.1"/>
    </source>
</evidence>
<sequence length="41" mass="4668">MSSHKGEIVSGYDSKIMPQDKITRAETEAMIRRMLKKCALI</sequence>
<protein>
    <recommendedName>
        <fullName evidence="3">SLH domain-containing protein</fullName>
    </recommendedName>
</protein>
<proteinExistence type="predicted"/>
<dbReference type="Proteomes" id="UP000289166">
    <property type="component" value="Unassembled WGS sequence"/>
</dbReference>
<gene>
    <name evidence="1" type="ORF">EFD62_01315</name>
</gene>
<keyword evidence="2" id="KW-1185">Reference proteome</keyword>
<evidence type="ECO:0008006" key="3">
    <source>
        <dbReference type="Google" id="ProtNLM"/>
    </source>
</evidence>
<dbReference type="AlphaFoldDB" id="A0A4Q0I896"/>
<reference evidence="2" key="1">
    <citation type="submission" date="2018-11" db="EMBL/GenBank/DDBJ databases">
        <title>Genome sequencing of a novel mesophilic and cellulolytic organism within the genus Hungateiclostridium.</title>
        <authorList>
            <person name="Rettenmaier R."/>
            <person name="Liebl W."/>
            <person name="Zverlov V."/>
        </authorList>
    </citation>
    <scope>NUCLEOTIDE SEQUENCE [LARGE SCALE GENOMIC DNA]</scope>
    <source>
        <strain evidence="2">N2K1</strain>
    </source>
</reference>
<comment type="caution">
    <text evidence="1">The sequence shown here is derived from an EMBL/GenBank/DDBJ whole genome shotgun (WGS) entry which is preliminary data.</text>
</comment>